<dbReference type="AlphaFoldDB" id="A0A6N9Q4X1"/>
<keyword evidence="1" id="KW-0812">Transmembrane</keyword>
<accession>A0A6N9Q4X1</accession>
<protein>
    <submittedName>
        <fullName evidence="2">DUF1702 family protein</fullName>
    </submittedName>
</protein>
<dbReference type="InterPro" id="IPR012964">
    <property type="entry name" value="DUF1702"/>
</dbReference>
<feature type="transmembrane region" description="Helical" evidence="1">
    <location>
        <begin position="44"/>
        <end position="63"/>
    </location>
</feature>
<name>A0A6N9Q4X1_9BACL</name>
<keyword evidence="1" id="KW-1133">Transmembrane helix</keyword>
<keyword evidence="3" id="KW-1185">Reference proteome</keyword>
<sequence>MVALYIVLLILGLVFIKFLILKIINFRTFHRYIDRNKKDFYNIFFQKILSSFLYGLKLGLQWITIPNYVKQKMMKKVKPYYHGFAYEGYSMGIAAKLTITGQKKYFERHVKKVDPTNIYQYYVGLGWWLYKLHIFNRARYQKWIIHLDPRLAPVIYDGIGFSAALERFDHDKHFIASFQVLKEKEQRVLYQGIGRCLWFLKQFDIVLALDSLAALPNKYHKDCASGLGLAAAYSFFDQMDQVFMATNKIPTLLKAAFLQGMGFGFEARRLQNPLLFKNMLLALNVNQRKEVTALLDIVDAVKQELYENDEINQGEFYYLWIDLVRECVEKRGGKFYEGS</sequence>
<evidence type="ECO:0000313" key="3">
    <source>
        <dbReference type="Proteomes" id="UP000448943"/>
    </source>
</evidence>
<evidence type="ECO:0000256" key="1">
    <source>
        <dbReference type="SAM" id="Phobius"/>
    </source>
</evidence>
<evidence type="ECO:0000313" key="2">
    <source>
        <dbReference type="EMBL" id="NBI29813.1"/>
    </source>
</evidence>
<reference evidence="2 3" key="1">
    <citation type="submission" date="2019-01" db="EMBL/GenBank/DDBJ databases">
        <title>Chengkuizengella sp. nov., isolated from deep-sea sediment of East Pacific Ocean.</title>
        <authorList>
            <person name="Yang J."/>
            <person name="Lai Q."/>
            <person name="Shao Z."/>
        </authorList>
    </citation>
    <scope>NUCLEOTIDE SEQUENCE [LARGE SCALE GENOMIC DNA]</scope>
    <source>
        <strain evidence="2 3">YPA3-1-1</strain>
    </source>
</reference>
<gene>
    <name evidence="2" type="ORF">ERL59_12680</name>
</gene>
<keyword evidence="1" id="KW-0472">Membrane</keyword>
<dbReference type="Pfam" id="PF08012">
    <property type="entry name" value="DUF1702"/>
    <property type="match status" value="1"/>
</dbReference>
<proteinExistence type="predicted"/>
<comment type="caution">
    <text evidence="2">The sequence shown here is derived from an EMBL/GenBank/DDBJ whole genome shotgun (WGS) entry which is preliminary data.</text>
</comment>
<dbReference type="RefSeq" id="WP_235929887.1">
    <property type="nucleotide sequence ID" value="NZ_SIJB01000028.1"/>
</dbReference>
<dbReference type="Proteomes" id="UP000448943">
    <property type="component" value="Unassembled WGS sequence"/>
</dbReference>
<dbReference type="EMBL" id="SIJB01000028">
    <property type="protein sequence ID" value="NBI29813.1"/>
    <property type="molecule type" value="Genomic_DNA"/>
</dbReference>
<organism evidence="2 3">
    <name type="scientific">Chengkuizengella marina</name>
    <dbReference type="NCBI Taxonomy" id="2507566"/>
    <lineage>
        <taxon>Bacteria</taxon>
        <taxon>Bacillati</taxon>
        <taxon>Bacillota</taxon>
        <taxon>Bacilli</taxon>
        <taxon>Bacillales</taxon>
        <taxon>Paenibacillaceae</taxon>
        <taxon>Chengkuizengella</taxon>
    </lineage>
</organism>
<feature type="transmembrane region" description="Helical" evidence="1">
    <location>
        <begin position="6"/>
        <end position="24"/>
    </location>
</feature>